<keyword evidence="6 8" id="KW-1133">Transmembrane helix</keyword>
<feature type="transmembrane region" description="Helical" evidence="8">
    <location>
        <begin position="217"/>
        <end position="240"/>
    </location>
</feature>
<feature type="transmembrane region" description="Helical" evidence="8">
    <location>
        <begin position="270"/>
        <end position="292"/>
    </location>
</feature>
<dbReference type="Pfam" id="PF03845">
    <property type="entry name" value="Spore_permease"/>
    <property type="match status" value="1"/>
</dbReference>
<keyword evidence="10" id="KW-1185">Reference proteome</keyword>
<evidence type="ECO:0000256" key="4">
    <source>
        <dbReference type="ARBA" id="ARBA00022544"/>
    </source>
</evidence>
<evidence type="ECO:0000313" key="9">
    <source>
        <dbReference type="EMBL" id="NOU69288.1"/>
    </source>
</evidence>
<feature type="transmembrane region" description="Helical" evidence="8">
    <location>
        <begin position="186"/>
        <end position="205"/>
    </location>
</feature>
<keyword evidence="4" id="KW-0309">Germination</keyword>
<feature type="transmembrane region" description="Helical" evidence="8">
    <location>
        <begin position="337"/>
        <end position="358"/>
    </location>
</feature>
<accession>A0ABX1XL76</accession>
<dbReference type="RefSeq" id="WP_171637506.1">
    <property type="nucleotide sequence ID" value="NZ_WHNY01000090.1"/>
</dbReference>
<feature type="transmembrane region" description="Helical" evidence="8">
    <location>
        <begin position="77"/>
        <end position="101"/>
    </location>
</feature>
<dbReference type="NCBIfam" id="TIGR00912">
    <property type="entry name" value="2A0309"/>
    <property type="match status" value="1"/>
</dbReference>
<dbReference type="Proteomes" id="UP000653578">
    <property type="component" value="Unassembled WGS sequence"/>
</dbReference>
<evidence type="ECO:0000256" key="2">
    <source>
        <dbReference type="ARBA" id="ARBA00007998"/>
    </source>
</evidence>
<evidence type="ECO:0000256" key="6">
    <source>
        <dbReference type="ARBA" id="ARBA00022989"/>
    </source>
</evidence>
<dbReference type="PANTHER" id="PTHR34975">
    <property type="entry name" value="SPORE GERMINATION PROTEIN A2"/>
    <property type="match status" value="1"/>
</dbReference>
<evidence type="ECO:0000256" key="5">
    <source>
        <dbReference type="ARBA" id="ARBA00022692"/>
    </source>
</evidence>
<feature type="transmembrane region" description="Helical" evidence="8">
    <location>
        <begin position="121"/>
        <end position="140"/>
    </location>
</feature>
<sequence length="368" mass="42007">MEKDQLTPRQFMTLVTLFSVGTGLLVVPAIVASEAKQDAWISGVLNIVMGFLLVWLYKQIAKQHPGCSLFQINERVFGTWIGKVVTLLIVFSVLLFCSQVLYYFGSFIITQMMPTTPIEAIHILLIIYIMMGAKLGIVVLARTSEIFFPWVVLLFLVFMVLIIPQMQLNKILPIGEATFLPLFRSGFNICTYSALQTFTVFSMLVHKVSPIQKAYKAYYIGTTIAGVMLLLLIVTSILVLGPDNTAKQIFPSYELAQRIEIGKFLQRIEVIIAFLWLISIFFKMSMFFYVTIQGISFIFKMPNYKILIFPVGIIITVLSFIVYPNMNYQQQWDEHTWPPYAILIGLVYPLLILLLGFLHKARMNYNAK</sequence>
<comment type="caution">
    <text evidence="9">The sequence shown here is derived from an EMBL/GenBank/DDBJ whole genome shotgun (WGS) entry which is preliminary data.</text>
</comment>
<evidence type="ECO:0000256" key="7">
    <source>
        <dbReference type="ARBA" id="ARBA00023136"/>
    </source>
</evidence>
<protein>
    <submittedName>
        <fullName evidence="9">GerAB/ArcD/ProY family transporter</fullName>
    </submittedName>
</protein>
<feature type="transmembrane region" description="Helical" evidence="8">
    <location>
        <begin position="147"/>
        <end position="166"/>
    </location>
</feature>
<organism evidence="9 10">
    <name type="scientific">Paenibacillus plantarum</name>
    <dbReference type="NCBI Taxonomy" id="2654975"/>
    <lineage>
        <taxon>Bacteria</taxon>
        <taxon>Bacillati</taxon>
        <taxon>Bacillota</taxon>
        <taxon>Bacilli</taxon>
        <taxon>Bacillales</taxon>
        <taxon>Paenibacillaceae</taxon>
        <taxon>Paenibacillus</taxon>
    </lineage>
</organism>
<feature type="transmembrane region" description="Helical" evidence="8">
    <location>
        <begin position="12"/>
        <end position="33"/>
    </location>
</feature>
<keyword evidence="7 8" id="KW-0472">Membrane</keyword>
<keyword evidence="5 8" id="KW-0812">Transmembrane</keyword>
<dbReference type="EMBL" id="WHNY01000090">
    <property type="protein sequence ID" value="NOU69288.1"/>
    <property type="molecule type" value="Genomic_DNA"/>
</dbReference>
<evidence type="ECO:0000313" key="10">
    <source>
        <dbReference type="Proteomes" id="UP000653578"/>
    </source>
</evidence>
<evidence type="ECO:0000256" key="1">
    <source>
        <dbReference type="ARBA" id="ARBA00004141"/>
    </source>
</evidence>
<comment type="subcellular location">
    <subcellularLocation>
        <location evidence="1">Membrane</location>
        <topology evidence="1">Multi-pass membrane protein</topology>
    </subcellularLocation>
</comment>
<keyword evidence="3" id="KW-0813">Transport</keyword>
<feature type="transmembrane region" description="Helical" evidence="8">
    <location>
        <begin position="39"/>
        <end position="57"/>
    </location>
</feature>
<reference evidence="9 10" key="1">
    <citation type="submission" date="2019-10" db="EMBL/GenBank/DDBJ databases">
        <title>Description of Paenibacillus humi sp. nov.</title>
        <authorList>
            <person name="Carlier A."/>
            <person name="Qi S."/>
        </authorList>
    </citation>
    <scope>NUCLEOTIDE SEQUENCE [LARGE SCALE GENOMIC DNA]</scope>
    <source>
        <strain evidence="9 10">LMG 31461</strain>
    </source>
</reference>
<dbReference type="Gene3D" id="1.20.1740.10">
    <property type="entry name" value="Amino acid/polyamine transporter I"/>
    <property type="match status" value="1"/>
</dbReference>
<name>A0ABX1XL76_9BACL</name>
<gene>
    <name evidence="9" type="ORF">GC096_35305</name>
</gene>
<feature type="transmembrane region" description="Helical" evidence="8">
    <location>
        <begin position="304"/>
        <end position="325"/>
    </location>
</feature>
<evidence type="ECO:0000256" key="3">
    <source>
        <dbReference type="ARBA" id="ARBA00022448"/>
    </source>
</evidence>
<proteinExistence type="inferred from homology"/>
<dbReference type="InterPro" id="IPR004761">
    <property type="entry name" value="Spore_GerAB"/>
</dbReference>
<evidence type="ECO:0000256" key="8">
    <source>
        <dbReference type="SAM" id="Phobius"/>
    </source>
</evidence>
<dbReference type="PANTHER" id="PTHR34975:SF2">
    <property type="entry name" value="SPORE GERMINATION PROTEIN A2"/>
    <property type="match status" value="1"/>
</dbReference>
<comment type="similarity">
    <text evidence="2">Belongs to the amino acid-polyamine-organocation (APC) superfamily. Spore germination protein (SGP) (TC 2.A.3.9) family.</text>
</comment>